<dbReference type="EMBL" id="RXIA01000018">
    <property type="protein sequence ID" value="RVU70504.1"/>
    <property type="molecule type" value="Genomic_DNA"/>
</dbReference>
<comment type="caution">
    <text evidence="2">The sequence shown here is derived from an EMBL/GenBank/DDBJ whole genome shotgun (WGS) entry which is preliminary data.</text>
</comment>
<evidence type="ECO:0000313" key="3">
    <source>
        <dbReference type="Proteomes" id="UP000288291"/>
    </source>
</evidence>
<keyword evidence="1" id="KW-0812">Transmembrane</keyword>
<evidence type="ECO:0000256" key="1">
    <source>
        <dbReference type="SAM" id="Phobius"/>
    </source>
</evidence>
<organism evidence="2 3">
    <name type="scientific">Lactobacillus xujianguonis</name>
    <dbReference type="NCBI Taxonomy" id="2495899"/>
    <lineage>
        <taxon>Bacteria</taxon>
        <taxon>Bacillati</taxon>
        <taxon>Bacillota</taxon>
        <taxon>Bacilli</taxon>
        <taxon>Lactobacillales</taxon>
        <taxon>Lactobacillaceae</taxon>
        <taxon>Lactobacillus</taxon>
    </lineage>
</organism>
<dbReference type="RefSeq" id="WP_103662176.1">
    <property type="nucleotide sequence ID" value="NZ_ML136886.1"/>
</dbReference>
<dbReference type="Proteomes" id="UP000288291">
    <property type="component" value="Unassembled WGS sequence"/>
</dbReference>
<accession>A0A437SUD3</accession>
<proteinExistence type="predicted"/>
<name>A0A437SUD3_9LACO</name>
<protein>
    <submittedName>
        <fullName evidence="2">Uncharacterized protein</fullName>
    </submittedName>
</protein>
<reference evidence="2 3" key="1">
    <citation type="submission" date="2018-12" db="EMBL/GenBank/DDBJ databases">
        <authorList>
            <person name="Meng J."/>
        </authorList>
    </citation>
    <scope>NUCLEOTIDE SEQUENCE [LARGE SCALE GENOMIC DNA]</scope>
    <source>
        <strain evidence="2 3">HT111-2</strain>
    </source>
</reference>
<sequence length="130" mass="14684">MIFLITNLEALFLGYVVLPNIILMTYFIQNNRTPETALPMVLFYVALKTTPYAQRSFGKITNSYKLLKNGLFIALLGGLLTLFHPLIIEGAILIGIGLANLPAAYLQLKDQYRLNSTWPYGKAMLYSFFI</sequence>
<feature type="transmembrane region" description="Helical" evidence="1">
    <location>
        <begin position="66"/>
        <end position="84"/>
    </location>
</feature>
<keyword evidence="3" id="KW-1185">Reference proteome</keyword>
<keyword evidence="1" id="KW-1133">Transmembrane helix</keyword>
<gene>
    <name evidence="2" type="ORF">EJK17_07375</name>
</gene>
<evidence type="ECO:0000313" key="2">
    <source>
        <dbReference type="EMBL" id="RVU70504.1"/>
    </source>
</evidence>
<dbReference type="AlphaFoldDB" id="A0A437SUD3"/>
<feature type="transmembrane region" description="Helical" evidence="1">
    <location>
        <begin position="12"/>
        <end position="30"/>
    </location>
</feature>
<keyword evidence="1" id="KW-0472">Membrane</keyword>